<evidence type="ECO:0000256" key="1">
    <source>
        <dbReference type="SAM" id="Phobius"/>
    </source>
</evidence>
<dbReference type="Proteomes" id="UP001596356">
    <property type="component" value="Unassembled WGS sequence"/>
</dbReference>
<evidence type="ECO:0000313" key="3">
    <source>
        <dbReference type="EMBL" id="MFC6714116.1"/>
    </source>
</evidence>
<keyword evidence="1" id="KW-0472">Membrane</keyword>
<protein>
    <submittedName>
        <fullName evidence="3">General stress protein</fullName>
    </submittedName>
</protein>
<evidence type="ECO:0000259" key="2">
    <source>
        <dbReference type="Pfam" id="PF11181"/>
    </source>
</evidence>
<dbReference type="EMBL" id="JBHSWJ010000002">
    <property type="protein sequence ID" value="MFC6714116.1"/>
    <property type="molecule type" value="Genomic_DNA"/>
</dbReference>
<comment type="caution">
    <text evidence="3">The sequence shown here is derived from an EMBL/GenBank/DDBJ whole genome shotgun (WGS) entry which is preliminary data.</text>
</comment>
<feature type="transmembrane region" description="Helical" evidence="1">
    <location>
        <begin position="101"/>
        <end position="126"/>
    </location>
</feature>
<gene>
    <name evidence="3" type="ORF">ACFQBT_09955</name>
</gene>
<accession>A0ABW2ASL4</accession>
<name>A0ABW2ASL4_9MICO</name>
<keyword evidence="4" id="KW-1185">Reference proteome</keyword>
<dbReference type="Pfam" id="PF11181">
    <property type="entry name" value="YflT"/>
    <property type="match status" value="1"/>
</dbReference>
<reference evidence="4" key="1">
    <citation type="journal article" date="2019" name="Int. J. Syst. Evol. Microbiol.">
        <title>The Global Catalogue of Microorganisms (GCM) 10K type strain sequencing project: providing services to taxonomists for standard genome sequencing and annotation.</title>
        <authorList>
            <consortium name="The Broad Institute Genomics Platform"/>
            <consortium name="The Broad Institute Genome Sequencing Center for Infectious Disease"/>
            <person name="Wu L."/>
            <person name="Ma J."/>
        </authorList>
    </citation>
    <scope>NUCLEOTIDE SEQUENCE [LARGE SCALE GENOMIC DNA]</scope>
    <source>
        <strain evidence="4">NBRC 106593</strain>
    </source>
</reference>
<feature type="domain" description="General stress protein 17M-like" evidence="2">
    <location>
        <begin position="25"/>
        <end position="94"/>
    </location>
</feature>
<keyword evidence="1" id="KW-1133">Transmembrane helix</keyword>
<keyword evidence="1" id="KW-0812">Transmembrane</keyword>
<evidence type="ECO:0000313" key="4">
    <source>
        <dbReference type="Proteomes" id="UP001596356"/>
    </source>
</evidence>
<feature type="transmembrane region" description="Helical" evidence="1">
    <location>
        <begin position="73"/>
        <end position="95"/>
    </location>
</feature>
<organism evidence="3 4">
    <name type="scientific">Branchiibius cervicis</name>
    <dbReference type="NCBI Taxonomy" id="908252"/>
    <lineage>
        <taxon>Bacteria</taxon>
        <taxon>Bacillati</taxon>
        <taxon>Actinomycetota</taxon>
        <taxon>Actinomycetes</taxon>
        <taxon>Micrococcales</taxon>
        <taxon>Dermacoccaceae</taxon>
        <taxon>Branchiibius</taxon>
    </lineage>
</organism>
<proteinExistence type="predicted"/>
<dbReference type="RefSeq" id="WP_377822372.1">
    <property type="nucleotide sequence ID" value="NZ_JBHSWJ010000002.1"/>
</dbReference>
<sequence length="189" mass="20225">MSTNSMGLGAAARNTALTLEYPMSLATYATYPEAQKAVDLLSDKQFPVENCLIVGSDLKQIERVTGRLTWSKVITAGILSGAWFGLFIGLIFSLFVQNITVWQVVIYTALWGAVFGLIWSAIGYAFTRGQRDFSSVSAIVPSSFELLVEHKFAQQAGTLLDEAGLRPNASGFPGTAATPIDPSATPPTA</sequence>
<dbReference type="InterPro" id="IPR025889">
    <property type="entry name" value="GSP17M-like_dom"/>
</dbReference>